<keyword evidence="9" id="KW-1185">Reference proteome</keyword>
<feature type="transmembrane region" description="Helical" evidence="7">
    <location>
        <begin position="35"/>
        <end position="51"/>
    </location>
</feature>
<evidence type="ECO:0000256" key="7">
    <source>
        <dbReference type="SAM" id="Phobius"/>
    </source>
</evidence>
<keyword evidence="6 7" id="KW-0472">Membrane</keyword>
<protein>
    <submittedName>
        <fullName evidence="8">Nicotinamide riboside transporter</fullName>
    </submittedName>
</protein>
<keyword evidence="5 7" id="KW-1133">Transmembrane helix</keyword>
<evidence type="ECO:0000256" key="6">
    <source>
        <dbReference type="ARBA" id="ARBA00023136"/>
    </source>
</evidence>
<evidence type="ECO:0000256" key="2">
    <source>
        <dbReference type="ARBA" id="ARBA00022448"/>
    </source>
</evidence>
<dbReference type="Pfam" id="PF04973">
    <property type="entry name" value="NMN_transporter"/>
    <property type="match status" value="1"/>
</dbReference>
<evidence type="ECO:0000256" key="5">
    <source>
        <dbReference type="ARBA" id="ARBA00022989"/>
    </source>
</evidence>
<feature type="transmembrane region" description="Helical" evidence="7">
    <location>
        <begin position="172"/>
        <end position="190"/>
    </location>
</feature>
<evidence type="ECO:0000256" key="4">
    <source>
        <dbReference type="ARBA" id="ARBA00022692"/>
    </source>
</evidence>
<dbReference type="Proteomes" id="UP000229296">
    <property type="component" value="Segment"/>
</dbReference>
<evidence type="ECO:0000313" key="8">
    <source>
        <dbReference type="EMBL" id="ATG86388.1"/>
    </source>
</evidence>
<keyword evidence="2" id="KW-0813">Transport</keyword>
<dbReference type="PANTHER" id="PTHR36122">
    <property type="entry name" value="NICOTINAMIDE RIBOSIDE TRANSPORTER PNUC"/>
    <property type="match status" value="1"/>
</dbReference>
<reference evidence="8 9" key="1">
    <citation type="submission" date="2017-08" db="EMBL/GenBank/DDBJ databases">
        <title>Isolation and Characterization of phages of Lactobacillus pentosus and plantarum.</title>
        <authorList>
            <person name="Qi R."/>
            <person name="Yu M."/>
            <person name="Qiao X."/>
            <person name="Li Y."/>
        </authorList>
    </citation>
    <scope>NUCLEOTIDE SEQUENCE [LARGE SCALE GENOMIC DNA]</scope>
</reference>
<feature type="transmembrane region" description="Helical" evidence="7">
    <location>
        <begin position="57"/>
        <end position="76"/>
    </location>
</feature>
<proteinExistence type="predicted"/>
<feature type="transmembrane region" description="Helical" evidence="7">
    <location>
        <begin position="83"/>
        <end position="101"/>
    </location>
</feature>
<gene>
    <name evidence="8" type="ORF">LpeD_36</name>
</gene>
<feature type="transmembrane region" description="Helical" evidence="7">
    <location>
        <begin position="220"/>
        <end position="244"/>
    </location>
</feature>
<dbReference type="InterPro" id="IPR006419">
    <property type="entry name" value="NMN_transpt_PnuC"/>
</dbReference>
<dbReference type="NCBIfam" id="TIGR01528">
    <property type="entry name" value="NMN_trans_PnuC"/>
    <property type="match status" value="1"/>
</dbReference>
<evidence type="ECO:0000313" key="9">
    <source>
        <dbReference type="Proteomes" id="UP000229296"/>
    </source>
</evidence>
<comment type="subcellular location">
    <subcellularLocation>
        <location evidence="1">Cell membrane</location>
        <topology evidence="1">Multi-pass membrane protein</topology>
    </subcellularLocation>
</comment>
<feature type="transmembrane region" description="Helical" evidence="7">
    <location>
        <begin position="107"/>
        <end position="125"/>
    </location>
</feature>
<keyword evidence="4 7" id="KW-0812">Transmembrane</keyword>
<feature type="transmembrane region" description="Helical" evidence="7">
    <location>
        <begin position="197"/>
        <end position="214"/>
    </location>
</feature>
<dbReference type="EMBL" id="MF787246">
    <property type="protein sequence ID" value="ATG86388.1"/>
    <property type="molecule type" value="Genomic_DNA"/>
</dbReference>
<evidence type="ECO:0000256" key="3">
    <source>
        <dbReference type="ARBA" id="ARBA00022475"/>
    </source>
</evidence>
<name>A0A291I9M7_9CAUD</name>
<feature type="transmembrane region" description="Helical" evidence="7">
    <location>
        <begin position="145"/>
        <end position="166"/>
    </location>
</feature>
<dbReference type="GO" id="GO:0034257">
    <property type="term" value="F:nicotinamide riboside transmembrane transporter activity"/>
    <property type="evidence" value="ECO:0007669"/>
    <property type="project" value="InterPro"/>
</dbReference>
<organism evidence="8 9">
    <name type="scientific">Lactobacillus phage LpeD</name>
    <dbReference type="NCBI Taxonomy" id="2041210"/>
    <lineage>
        <taxon>Viruses</taxon>
        <taxon>Duplodnaviria</taxon>
        <taxon>Heunggongvirae</taxon>
        <taxon>Uroviricota</taxon>
        <taxon>Caudoviricetes</taxon>
        <taxon>Herelleviridae</taxon>
        <taxon>Elpedvirus</taxon>
        <taxon>Elpedvirus LpeD</taxon>
    </lineage>
</organism>
<dbReference type="GO" id="GO:0005886">
    <property type="term" value="C:plasma membrane"/>
    <property type="evidence" value="ECO:0007669"/>
    <property type="project" value="UniProtKB-SubCell"/>
</dbReference>
<sequence>MNKKINYELLYTGVKDTFSIKRNIKELTEFNYKEYLLMFLMVGASIVAFMFQDDFSFYGYAGVVTSVATAMSLILVDKGKLTNFMWGTIGSLSWLIASLNNRLIGDIASQVFYTIMQFVGIYVWYKTLNTSDSDSVTSKRITPFLATLTGIGLIALYIINVCIGLYYNGNLVLWDSAVLPLGIIGQILMTYGYRSQWVIWIGLDVLNIYIWYTRLTNGGASALSMLVLQVIMTINAIYGAYVWYTKENNSEVDNNE</sequence>
<dbReference type="PANTHER" id="PTHR36122:SF2">
    <property type="entry name" value="NICOTINAMIDE RIBOSIDE TRANSPORTER PNUC"/>
    <property type="match status" value="1"/>
</dbReference>
<keyword evidence="3" id="KW-1003">Cell membrane</keyword>
<evidence type="ECO:0000256" key="1">
    <source>
        <dbReference type="ARBA" id="ARBA00004651"/>
    </source>
</evidence>
<accession>A0A291I9M7</accession>